<dbReference type="PROSITE" id="PS50113">
    <property type="entry name" value="PAC"/>
    <property type="match status" value="2"/>
</dbReference>
<dbReference type="EC" id="2.7.13.3" evidence="2"/>
<dbReference type="InterPro" id="IPR003594">
    <property type="entry name" value="HATPase_dom"/>
</dbReference>
<keyword evidence="6" id="KW-0175">Coiled coil</keyword>
<dbReference type="FunFam" id="3.30.450.20:FF:000099">
    <property type="entry name" value="Sensory box sensor histidine kinase"/>
    <property type="match status" value="1"/>
</dbReference>
<dbReference type="Gene3D" id="3.30.565.10">
    <property type="entry name" value="Histidine kinase-like ATPase, C-terminal domain"/>
    <property type="match status" value="1"/>
</dbReference>
<reference evidence="11" key="1">
    <citation type="submission" date="2017-01" db="EMBL/GenBank/DDBJ databases">
        <authorList>
            <person name="Varghese N."/>
            <person name="Submissions S."/>
        </authorList>
    </citation>
    <scope>NUCLEOTIDE SEQUENCE [LARGE SCALE GENOMIC DNA]</scope>
    <source>
        <strain evidence="11">DSM 21054</strain>
    </source>
</reference>
<dbReference type="SUPFAM" id="SSF55874">
    <property type="entry name" value="ATPase domain of HSP90 chaperone/DNA topoisomerase II/histidine kinase"/>
    <property type="match status" value="1"/>
</dbReference>
<feature type="domain" description="PAS" evidence="8">
    <location>
        <begin position="135"/>
        <end position="205"/>
    </location>
</feature>
<evidence type="ECO:0000256" key="2">
    <source>
        <dbReference type="ARBA" id="ARBA00012438"/>
    </source>
</evidence>
<dbReference type="InterPro" id="IPR001610">
    <property type="entry name" value="PAC"/>
</dbReference>
<gene>
    <name evidence="10" type="ORF">SAMN05421788_106367</name>
</gene>
<evidence type="ECO:0000256" key="4">
    <source>
        <dbReference type="ARBA" id="ARBA00022679"/>
    </source>
</evidence>
<proteinExistence type="predicted"/>
<dbReference type="SUPFAM" id="SSF47384">
    <property type="entry name" value="Homodimeric domain of signal transducing histidine kinase"/>
    <property type="match status" value="1"/>
</dbReference>
<dbReference type="NCBIfam" id="TIGR00229">
    <property type="entry name" value="sensory_box"/>
    <property type="match status" value="2"/>
</dbReference>
<evidence type="ECO:0000259" key="8">
    <source>
        <dbReference type="PROSITE" id="PS50112"/>
    </source>
</evidence>
<dbReference type="SUPFAM" id="SSF55785">
    <property type="entry name" value="PYP-like sensor domain (PAS domain)"/>
    <property type="match status" value="3"/>
</dbReference>
<dbReference type="Pfam" id="PF00512">
    <property type="entry name" value="HisKA"/>
    <property type="match status" value="1"/>
</dbReference>
<dbReference type="InterPro" id="IPR005467">
    <property type="entry name" value="His_kinase_dom"/>
</dbReference>
<dbReference type="EMBL" id="FTOR01000006">
    <property type="protein sequence ID" value="SIT25721.1"/>
    <property type="molecule type" value="Genomic_DNA"/>
</dbReference>
<feature type="domain" description="PAS" evidence="8">
    <location>
        <begin position="254"/>
        <end position="325"/>
    </location>
</feature>
<evidence type="ECO:0000313" key="11">
    <source>
        <dbReference type="Proteomes" id="UP000186917"/>
    </source>
</evidence>
<dbReference type="InterPro" id="IPR013656">
    <property type="entry name" value="PAS_4"/>
</dbReference>
<dbReference type="Proteomes" id="UP000186917">
    <property type="component" value="Unassembled WGS sequence"/>
</dbReference>
<dbReference type="SMART" id="SM00388">
    <property type="entry name" value="HisKA"/>
    <property type="match status" value="1"/>
</dbReference>
<sequence length="635" mass="72084">METNYLDAISKLSVFSILDLTPECIKIVSGSGHVQYINPAGLHYLEVESKELVIGSLVYDFIATDDVESWQQHHTAVCAGETRTWNYKVTGAKGTLRHLQTYASPLVLPDGISMQIAITKDITDQKGAEASARESELKFSTLANSIQNLAWMADANGWVYWYNQKWTEYTGLSTQDMEGWGWQKVHHPDYLEYATRFSEQAWKTNQPFEIIHPLRAKDGSYRWFISRGTPICNEKGEIEQWMGTLTDIDDQKRGEERFRALADNAPLWIWLTDKSARVDYSNTAMLDWFGFNHFSEIDRRIWQNSVHPDDQYLLAQVVQKAYENQEGYHIECRLLNPQTSSYEWFLFTAAPRFINGFFDGFVGTANNIDVQKRSFEALETRVQQRTRELNNANDALQRSNQELIQFAHTISHDLKEPIRKVGIYADMLQADIRKSDTSRIDSHLQKIDRALKRMNSFIDGVLSYSSLSAEAHEREAVDLNSTLSEIKEDLEVALIAKQASLQAKDTLPVIHGAPVLIYQLFYNIIGNAIKFSRPGVPPHIAITCSQLSKQEISERNLQPDKAYWTICIKDNGIGFSIADAQKIFGLHTRLQSREEYEGTGLGLALCARIAARHDGSIEAEGVPGEGALFKVILPE</sequence>
<dbReference type="Pfam" id="PF02518">
    <property type="entry name" value="HATPase_c"/>
    <property type="match status" value="1"/>
</dbReference>
<dbReference type="RefSeq" id="WP_076380550.1">
    <property type="nucleotide sequence ID" value="NZ_AP017422.1"/>
</dbReference>
<evidence type="ECO:0000256" key="3">
    <source>
        <dbReference type="ARBA" id="ARBA00022553"/>
    </source>
</evidence>
<dbReference type="Gene3D" id="3.30.450.20">
    <property type="entry name" value="PAS domain"/>
    <property type="match status" value="3"/>
</dbReference>
<keyword evidence="11" id="KW-1185">Reference proteome</keyword>
<dbReference type="OrthoDB" id="607558at2"/>
<dbReference type="SMART" id="SM00387">
    <property type="entry name" value="HATPase_c"/>
    <property type="match status" value="1"/>
</dbReference>
<dbReference type="Gene3D" id="1.10.287.130">
    <property type="match status" value="1"/>
</dbReference>
<evidence type="ECO:0000313" key="10">
    <source>
        <dbReference type="EMBL" id="SIT25721.1"/>
    </source>
</evidence>
<dbReference type="PROSITE" id="PS50112">
    <property type="entry name" value="PAS"/>
    <property type="match status" value="2"/>
</dbReference>
<accession>A0A1N7QS80</accession>
<evidence type="ECO:0000256" key="1">
    <source>
        <dbReference type="ARBA" id="ARBA00000085"/>
    </source>
</evidence>
<dbReference type="InterPro" id="IPR004358">
    <property type="entry name" value="Sig_transdc_His_kin-like_C"/>
</dbReference>
<keyword evidence="5" id="KW-0418">Kinase</keyword>
<feature type="domain" description="Histidine kinase" evidence="7">
    <location>
        <begin position="409"/>
        <end position="635"/>
    </location>
</feature>
<dbReference type="SMART" id="SM00091">
    <property type="entry name" value="PAS"/>
    <property type="match status" value="3"/>
</dbReference>
<dbReference type="InterPro" id="IPR000014">
    <property type="entry name" value="PAS"/>
</dbReference>
<protein>
    <recommendedName>
        <fullName evidence="2">histidine kinase</fullName>
        <ecNumber evidence="2">2.7.13.3</ecNumber>
    </recommendedName>
</protein>
<dbReference type="InterPro" id="IPR035965">
    <property type="entry name" value="PAS-like_dom_sf"/>
</dbReference>
<dbReference type="PANTHER" id="PTHR43304">
    <property type="entry name" value="PHYTOCHROME-LIKE PROTEIN CPH1"/>
    <property type="match status" value="1"/>
</dbReference>
<dbReference type="PRINTS" id="PR00344">
    <property type="entry name" value="BCTRLSENSOR"/>
</dbReference>
<dbReference type="InterPro" id="IPR000700">
    <property type="entry name" value="PAS-assoc_C"/>
</dbReference>
<dbReference type="PROSITE" id="PS50109">
    <property type="entry name" value="HIS_KIN"/>
    <property type="match status" value="1"/>
</dbReference>
<dbReference type="STRING" id="477680.SAMN05421788_106367"/>
<dbReference type="Pfam" id="PF08448">
    <property type="entry name" value="PAS_4"/>
    <property type="match status" value="1"/>
</dbReference>
<name>A0A1N7QS80_9BACT</name>
<dbReference type="Pfam" id="PF08447">
    <property type="entry name" value="PAS_3"/>
    <property type="match status" value="2"/>
</dbReference>
<evidence type="ECO:0000259" key="7">
    <source>
        <dbReference type="PROSITE" id="PS50109"/>
    </source>
</evidence>
<dbReference type="InterPro" id="IPR036097">
    <property type="entry name" value="HisK_dim/P_sf"/>
</dbReference>
<organism evidence="10 11">
    <name type="scientific">Filimonas lacunae</name>
    <dbReference type="NCBI Taxonomy" id="477680"/>
    <lineage>
        <taxon>Bacteria</taxon>
        <taxon>Pseudomonadati</taxon>
        <taxon>Bacteroidota</taxon>
        <taxon>Chitinophagia</taxon>
        <taxon>Chitinophagales</taxon>
        <taxon>Chitinophagaceae</taxon>
        <taxon>Filimonas</taxon>
    </lineage>
</organism>
<dbReference type="CDD" id="cd00130">
    <property type="entry name" value="PAS"/>
    <property type="match status" value="3"/>
</dbReference>
<comment type="catalytic activity">
    <reaction evidence="1">
        <text>ATP + protein L-histidine = ADP + protein N-phospho-L-histidine.</text>
        <dbReference type="EC" id="2.7.13.3"/>
    </reaction>
</comment>
<evidence type="ECO:0000259" key="9">
    <source>
        <dbReference type="PROSITE" id="PS50113"/>
    </source>
</evidence>
<dbReference type="PANTHER" id="PTHR43304:SF1">
    <property type="entry name" value="PAC DOMAIN-CONTAINING PROTEIN"/>
    <property type="match status" value="1"/>
</dbReference>
<evidence type="ECO:0000256" key="6">
    <source>
        <dbReference type="SAM" id="Coils"/>
    </source>
</evidence>
<dbReference type="InterPro" id="IPR052162">
    <property type="entry name" value="Sensor_kinase/Photoreceptor"/>
</dbReference>
<dbReference type="InterPro" id="IPR036890">
    <property type="entry name" value="HATPase_C_sf"/>
</dbReference>
<dbReference type="CDD" id="cd00082">
    <property type="entry name" value="HisKA"/>
    <property type="match status" value="1"/>
</dbReference>
<keyword evidence="4" id="KW-0808">Transferase</keyword>
<dbReference type="InterPro" id="IPR013655">
    <property type="entry name" value="PAS_fold_3"/>
</dbReference>
<dbReference type="SMART" id="SM00086">
    <property type="entry name" value="PAC"/>
    <property type="match status" value="3"/>
</dbReference>
<keyword evidence="3" id="KW-0597">Phosphoprotein</keyword>
<feature type="coiled-coil region" evidence="6">
    <location>
        <begin position="375"/>
        <end position="402"/>
    </location>
</feature>
<evidence type="ECO:0000256" key="5">
    <source>
        <dbReference type="ARBA" id="ARBA00022777"/>
    </source>
</evidence>
<dbReference type="AlphaFoldDB" id="A0A1N7QS80"/>
<dbReference type="GO" id="GO:0000155">
    <property type="term" value="F:phosphorelay sensor kinase activity"/>
    <property type="evidence" value="ECO:0007669"/>
    <property type="project" value="InterPro"/>
</dbReference>
<feature type="domain" description="PAC" evidence="9">
    <location>
        <begin position="204"/>
        <end position="260"/>
    </location>
</feature>
<dbReference type="InterPro" id="IPR003661">
    <property type="entry name" value="HisK_dim/P_dom"/>
</dbReference>
<feature type="domain" description="PAC" evidence="9">
    <location>
        <begin position="83"/>
        <end position="134"/>
    </location>
</feature>